<accession>A0ABP6M0N2</accession>
<protein>
    <submittedName>
        <fullName evidence="2">Methyltransferase domain-containing protein</fullName>
    </submittedName>
</protein>
<organism evidence="2 3">
    <name type="scientific">Streptomyces glomeratus</name>
    <dbReference type="NCBI Taxonomy" id="284452"/>
    <lineage>
        <taxon>Bacteria</taxon>
        <taxon>Bacillati</taxon>
        <taxon>Actinomycetota</taxon>
        <taxon>Actinomycetes</taxon>
        <taxon>Kitasatosporales</taxon>
        <taxon>Streptomycetaceae</taxon>
        <taxon>Streptomyces</taxon>
    </lineage>
</organism>
<dbReference type="PANTHER" id="PTHR43861">
    <property type="entry name" value="TRANS-ACONITATE 2-METHYLTRANSFERASE-RELATED"/>
    <property type="match status" value="1"/>
</dbReference>
<dbReference type="SUPFAM" id="SSF53335">
    <property type="entry name" value="S-adenosyl-L-methionine-dependent methyltransferases"/>
    <property type="match status" value="1"/>
</dbReference>
<gene>
    <name evidence="2" type="ORF">GCM10010448_62180</name>
</gene>
<keyword evidence="2" id="KW-0489">Methyltransferase</keyword>
<dbReference type="GO" id="GO:0008168">
    <property type="term" value="F:methyltransferase activity"/>
    <property type="evidence" value="ECO:0007669"/>
    <property type="project" value="UniProtKB-KW"/>
</dbReference>
<keyword evidence="3" id="KW-1185">Reference proteome</keyword>
<evidence type="ECO:0000313" key="3">
    <source>
        <dbReference type="Proteomes" id="UP001501532"/>
    </source>
</evidence>
<keyword evidence="2" id="KW-0808">Transferase</keyword>
<reference evidence="3" key="1">
    <citation type="journal article" date="2019" name="Int. J. Syst. Evol. Microbiol.">
        <title>The Global Catalogue of Microorganisms (GCM) 10K type strain sequencing project: providing services to taxonomists for standard genome sequencing and annotation.</title>
        <authorList>
            <consortium name="The Broad Institute Genomics Platform"/>
            <consortium name="The Broad Institute Genome Sequencing Center for Infectious Disease"/>
            <person name="Wu L."/>
            <person name="Ma J."/>
        </authorList>
    </citation>
    <scope>NUCLEOTIDE SEQUENCE [LARGE SCALE GENOMIC DNA]</scope>
    <source>
        <strain evidence="3">JCM 9091</strain>
    </source>
</reference>
<name>A0ABP6M0N2_9ACTN</name>
<dbReference type="GO" id="GO:0032259">
    <property type="term" value="P:methylation"/>
    <property type="evidence" value="ECO:0007669"/>
    <property type="project" value="UniProtKB-KW"/>
</dbReference>
<dbReference type="Pfam" id="PF13489">
    <property type="entry name" value="Methyltransf_23"/>
    <property type="match status" value="1"/>
</dbReference>
<dbReference type="Proteomes" id="UP001501532">
    <property type="component" value="Unassembled WGS sequence"/>
</dbReference>
<dbReference type="Gene3D" id="3.40.50.150">
    <property type="entry name" value="Vaccinia Virus protein VP39"/>
    <property type="match status" value="1"/>
</dbReference>
<proteinExistence type="predicted"/>
<dbReference type="CDD" id="cd02440">
    <property type="entry name" value="AdoMet_MTases"/>
    <property type="match status" value="1"/>
</dbReference>
<dbReference type="InterPro" id="IPR029063">
    <property type="entry name" value="SAM-dependent_MTases_sf"/>
</dbReference>
<dbReference type="EMBL" id="BAAAUF010000069">
    <property type="protein sequence ID" value="GAA3070791.1"/>
    <property type="molecule type" value="Genomic_DNA"/>
</dbReference>
<feature type="region of interest" description="Disordered" evidence="1">
    <location>
        <begin position="1"/>
        <end position="38"/>
    </location>
</feature>
<evidence type="ECO:0000256" key="1">
    <source>
        <dbReference type="SAM" id="MobiDB-lite"/>
    </source>
</evidence>
<comment type="caution">
    <text evidence="2">The sequence shown here is derived from an EMBL/GenBank/DDBJ whole genome shotgun (WGS) entry which is preliminary data.</text>
</comment>
<evidence type="ECO:0000313" key="2">
    <source>
        <dbReference type="EMBL" id="GAA3070791.1"/>
    </source>
</evidence>
<sequence>MSGHDNGRVAGEGGFRVPRGSASPGRYGEQVFRPQDEGESERIDLAAAVYDATTLARLRRLGAGPGRRCLDVGAGTGTVARSLLREAGVTEVVAVDRDIRFLTSEPVAGLTALEADVTSDRFEPGLFDLVHARFVLMHLPSPARMVRRLAGLVAPGGVLVLSDAVDLTTDGAPDTPYTLAMRAMWRGLRDTIGTDVTWVPRCPQLMLAAGLESVAAEIHVPPLEPGSAISRFWACTWDRARAAMVATGLVDDAAIDEAERRLESPTCAGLSPGMLTAWGRKPAQPR</sequence>